<dbReference type="InterPro" id="IPR027417">
    <property type="entry name" value="P-loop_NTPase"/>
</dbReference>
<evidence type="ECO:0000256" key="3">
    <source>
        <dbReference type="RuleBase" id="RU361155"/>
    </source>
</evidence>
<evidence type="ECO:0000313" key="6">
    <source>
        <dbReference type="Proteomes" id="UP000298652"/>
    </source>
</evidence>
<protein>
    <recommendedName>
        <fullName evidence="3">Sulfotransferase</fullName>
        <ecNumber evidence="3">2.8.2.-</ecNumber>
    </recommendedName>
</protein>
<dbReference type="InterPro" id="IPR000863">
    <property type="entry name" value="Sulfotransferase_dom"/>
</dbReference>
<comment type="similarity">
    <text evidence="1 3">Belongs to the sulfotransferase 1 family.</text>
</comment>
<organism evidence="5 6">
    <name type="scientific">Setaria viridis</name>
    <name type="common">Green bristlegrass</name>
    <name type="synonym">Setaria italica subsp. viridis</name>
    <dbReference type="NCBI Taxonomy" id="4556"/>
    <lineage>
        <taxon>Eukaryota</taxon>
        <taxon>Viridiplantae</taxon>
        <taxon>Streptophyta</taxon>
        <taxon>Embryophyta</taxon>
        <taxon>Tracheophyta</taxon>
        <taxon>Spermatophyta</taxon>
        <taxon>Magnoliopsida</taxon>
        <taxon>Liliopsida</taxon>
        <taxon>Poales</taxon>
        <taxon>Poaceae</taxon>
        <taxon>PACMAD clade</taxon>
        <taxon>Panicoideae</taxon>
        <taxon>Panicodae</taxon>
        <taxon>Paniceae</taxon>
        <taxon>Cenchrinae</taxon>
        <taxon>Setaria</taxon>
    </lineage>
</organism>
<evidence type="ECO:0000259" key="4">
    <source>
        <dbReference type="Pfam" id="PF00685"/>
    </source>
</evidence>
<dbReference type="Gene3D" id="3.40.50.300">
    <property type="entry name" value="P-loop containing nucleotide triphosphate hydrolases"/>
    <property type="match status" value="1"/>
</dbReference>
<dbReference type="EC" id="2.8.2.-" evidence="3"/>
<keyword evidence="6" id="KW-1185">Reference proteome</keyword>
<dbReference type="SUPFAM" id="SSF52540">
    <property type="entry name" value="P-loop containing nucleoside triphosphate hydrolases"/>
    <property type="match status" value="1"/>
</dbReference>
<feature type="domain" description="Sulfotransferase" evidence="4">
    <location>
        <begin position="2"/>
        <end position="109"/>
    </location>
</feature>
<dbReference type="Pfam" id="PF00685">
    <property type="entry name" value="Sulfotransfer_1"/>
    <property type="match status" value="1"/>
</dbReference>
<dbReference type="OMA" id="HYLEYWE"/>
<evidence type="ECO:0000313" key="5">
    <source>
        <dbReference type="EMBL" id="TKW32259.1"/>
    </source>
</evidence>
<evidence type="ECO:0000256" key="2">
    <source>
        <dbReference type="ARBA" id="ARBA00022679"/>
    </source>
</evidence>
<accession>A0A4U6VWA1</accession>
<dbReference type="GO" id="GO:0008146">
    <property type="term" value="F:sulfotransferase activity"/>
    <property type="evidence" value="ECO:0007669"/>
    <property type="project" value="InterPro"/>
</dbReference>
<proteinExistence type="inferred from homology"/>
<name>A0A4U6VWA1_SETVI</name>
<dbReference type="Proteomes" id="UP000298652">
    <property type="component" value="Chromosome 2"/>
</dbReference>
<dbReference type="EMBL" id="CM016553">
    <property type="protein sequence ID" value="TKW32259.1"/>
    <property type="molecule type" value="Genomic_DNA"/>
</dbReference>
<dbReference type="AlphaFoldDB" id="A0A4U6VWA1"/>
<sequence>MFCEGFSPYEPFWEHYLEHWKESLARPQEVGGWYEELMSDPLEVVRILASFCSVPFTKVEERRGVPEEVLLRKQMFFRKGMVGDWKNHMSREMGRKLDDVVEDKLKGSGLVF</sequence>
<keyword evidence="2 3" id="KW-0808">Transferase</keyword>
<evidence type="ECO:0000256" key="1">
    <source>
        <dbReference type="ARBA" id="ARBA00005771"/>
    </source>
</evidence>
<reference evidence="5" key="1">
    <citation type="submission" date="2019-03" db="EMBL/GenBank/DDBJ databases">
        <title>WGS assembly of Setaria viridis.</title>
        <authorList>
            <person name="Huang P."/>
            <person name="Jenkins J."/>
            <person name="Grimwood J."/>
            <person name="Barry K."/>
            <person name="Healey A."/>
            <person name="Mamidi S."/>
            <person name="Sreedasyam A."/>
            <person name="Shu S."/>
            <person name="Feldman M."/>
            <person name="Wu J."/>
            <person name="Yu Y."/>
            <person name="Chen C."/>
            <person name="Johnson J."/>
            <person name="Rokhsar D."/>
            <person name="Baxter I."/>
            <person name="Schmutz J."/>
            <person name="Brutnell T."/>
            <person name="Kellogg E."/>
        </authorList>
    </citation>
    <scope>NUCLEOTIDE SEQUENCE [LARGE SCALE GENOMIC DNA]</scope>
</reference>
<dbReference type="PANTHER" id="PTHR11783">
    <property type="entry name" value="SULFOTRANSFERASE SULT"/>
    <property type="match status" value="1"/>
</dbReference>
<gene>
    <name evidence="5" type="ORF">SEVIR_2G156600v2</name>
</gene>
<dbReference type="Gramene" id="TKW32259">
    <property type="protein sequence ID" value="TKW32259"/>
    <property type="gene ID" value="SEVIR_2G156600v2"/>
</dbReference>